<proteinExistence type="predicted"/>
<dbReference type="Proteomes" id="UP000887580">
    <property type="component" value="Unplaced"/>
</dbReference>
<organism evidence="1 2">
    <name type="scientific">Panagrolaimus sp. PS1159</name>
    <dbReference type="NCBI Taxonomy" id="55785"/>
    <lineage>
        <taxon>Eukaryota</taxon>
        <taxon>Metazoa</taxon>
        <taxon>Ecdysozoa</taxon>
        <taxon>Nematoda</taxon>
        <taxon>Chromadorea</taxon>
        <taxon>Rhabditida</taxon>
        <taxon>Tylenchina</taxon>
        <taxon>Panagrolaimomorpha</taxon>
        <taxon>Panagrolaimoidea</taxon>
        <taxon>Panagrolaimidae</taxon>
        <taxon>Panagrolaimus</taxon>
    </lineage>
</organism>
<protein>
    <submittedName>
        <fullName evidence="2">Uncharacterized protein</fullName>
    </submittedName>
</protein>
<reference evidence="2" key="1">
    <citation type="submission" date="2022-11" db="UniProtKB">
        <authorList>
            <consortium name="WormBaseParasite"/>
        </authorList>
    </citation>
    <scope>IDENTIFICATION</scope>
</reference>
<name>A0AC35GGI0_9BILA</name>
<sequence>MSKNLFEVDYRKVYFVTQSSQDGSEIVNISSGKTIRIDQRLPMGSVCHGIDYTDENIGTQYLYDLLCPVLKPQKVNVGGLFESFAIRMDKCQVIQNFCDGNKISLQPPHFDGLRIKDIYQTSEKKMTLKEYISDKINDG</sequence>
<accession>A0AC35GGI0</accession>
<evidence type="ECO:0000313" key="2">
    <source>
        <dbReference type="WBParaSite" id="PS1159_v2.g5147.t1"/>
    </source>
</evidence>
<evidence type="ECO:0000313" key="1">
    <source>
        <dbReference type="Proteomes" id="UP000887580"/>
    </source>
</evidence>
<dbReference type="WBParaSite" id="PS1159_v2.g5147.t1">
    <property type="protein sequence ID" value="PS1159_v2.g5147.t1"/>
    <property type="gene ID" value="PS1159_v2.g5147"/>
</dbReference>